<gene>
    <name evidence="5" type="ORF">B8V81_3010</name>
</gene>
<dbReference type="PANTHER" id="PTHR32089">
    <property type="entry name" value="METHYL-ACCEPTING CHEMOTAXIS PROTEIN MCPB"/>
    <property type="match status" value="1"/>
</dbReference>
<dbReference type="EMBL" id="NFEZ01000004">
    <property type="protein sequence ID" value="PLT44579.1"/>
    <property type="molecule type" value="Genomic_DNA"/>
</dbReference>
<dbReference type="InterPro" id="IPR004089">
    <property type="entry name" value="MCPsignal_dom"/>
</dbReference>
<feature type="compositionally biased region" description="Basic and acidic residues" evidence="3">
    <location>
        <begin position="21"/>
        <end position="34"/>
    </location>
</feature>
<feature type="region of interest" description="Disordered" evidence="3">
    <location>
        <begin position="21"/>
        <end position="48"/>
    </location>
</feature>
<name>A0A2N5N2M8_9BACL</name>
<reference evidence="5 6" key="1">
    <citation type="submission" date="2017-05" db="EMBL/GenBank/DDBJ databases">
        <title>Functional genome analysis of Paenibacillus pasadenensis strain R16: insights on endophytic life style and antifungal activity.</title>
        <authorList>
            <person name="Passera A."/>
            <person name="Marcolungo L."/>
            <person name="Casati P."/>
            <person name="Brasca M."/>
            <person name="Quaglino F."/>
            <person name="Delledonne M."/>
        </authorList>
    </citation>
    <scope>NUCLEOTIDE SEQUENCE [LARGE SCALE GENOMIC DNA]</scope>
    <source>
        <strain evidence="5 6">R16</strain>
    </source>
</reference>
<sequence length="365" mass="39678">MKTKATWPRWLKVLPERWRSGISREEKNGREQERPGAGLPPHRQDEASARERAALEGIRGLSEEMAATSSKLVKEAEFTIEMAEGIALSIEQVSQGSESIAAGALSNRAMLEEVSLGMSHIADSSYALAQETADVTGRAEVGLGTIDRAVEQMERVSRYAELQIESMTRMNRLNEEIEQIALIVGQISSQINLLSLNAAIEAAHAGEYGRGFSVVADEIRKLAEQSAASARDIGKTAADIRSNSKQSAEAMNRFGGELRSGVEHVGEAGQAFHHIVQMTARVSEKVQEISSVTEQVNAGTSEILVSVRQTSDSTEVSMASSKEIALCVDDQLQSIQQTLNHARQLREQAARLQELAVLEEAGEAR</sequence>
<feature type="domain" description="Methyl-accepting transducer" evidence="4">
    <location>
        <begin position="75"/>
        <end position="311"/>
    </location>
</feature>
<keyword evidence="6" id="KW-1185">Reference proteome</keyword>
<dbReference type="PANTHER" id="PTHR32089:SF112">
    <property type="entry name" value="LYSOZYME-LIKE PROTEIN-RELATED"/>
    <property type="match status" value="1"/>
</dbReference>
<dbReference type="RefSeq" id="WP_101808629.1">
    <property type="nucleotide sequence ID" value="NZ_NFEZ01000004.1"/>
</dbReference>
<evidence type="ECO:0000313" key="5">
    <source>
        <dbReference type="EMBL" id="PLT44579.1"/>
    </source>
</evidence>
<dbReference type="GO" id="GO:0016020">
    <property type="term" value="C:membrane"/>
    <property type="evidence" value="ECO:0007669"/>
    <property type="project" value="InterPro"/>
</dbReference>
<comment type="caution">
    <text evidence="5">The sequence shown here is derived from an EMBL/GenBank/DDBJ whole genome shotgun (WGS) entry which is preliminary data.</text>
</comment>
<evidence type="ECO:0000256" key="2">
    <source>
        <dbReference type="PROSITE-ProRule" id="PRU00284"/>
    </source>
</evidence>
<dbReference type="Pfam" id="PF00015">
    <property type="entry name" value="MCPsignal"/>
    <property type="match status" value="1"/>
</dbReference>
<dbReference type="Gene3D" id="1.10.287.950">
    <property type="entry name" value="Methyl-accepting chemotaxis protein"/>
    <property type="match status" value="1"/>
</dbReference>
<dbReference type="SUPFAM" id="SSF58104">
    <property type="entry name" value="Methyl-accepting chemotaxis protein (MCP) signaling domain"/>
    <property type="match status" value="1"/>
</dbReference>
<keyword evidence="1 2" id="KW-0807">Transducer</keyword>
<dbReference type="PROSITE" id="PS50111">
    <property type="entry name" value="CHEMOTAXIS_TRANSDUC_2"/>
    <property type="match status" value="1"/>
</dbReference>
<evidence type="ECO:0000256" key="1">
    <source>
        <dbReference type="ARBA" id="ARBA00023224"/>
    </source>
</evidence>
<protein>
    <submittedName>
        <fullName evidence="5">Methyl-accepting chemotaxis protein</fullName>
    </submittedName>
</protein>
<evidence type="ECO:0000256" key="3">
    <source>
        <dbReference type="SAM" id="MobiDB-lite"/>
    </source>
</evidence>
<organism evidence="5 6">
    <name type="scientific">Paenibacillus pasadenensis</name>
    <dbReference type="NCBI Taxonomy" id="217090"/>
    <lineage>
        <taxon>Bacteria</taxon>
        <taxon>Bacillati</taxon>
        <taxon>Bacillota</taxon>
        <taxon>Bacilli</taxon>
        <taxon>Bacillales</taxon>
        <taxon>Paenibacillaceae</taxon>
        <taxon>Paenibacillus</taxon>
    </lineage>
</organism>
<evidence type="ECO:0000313" key="6">
    <source>
        <dbReference type="Proteomes" id="UP000234789"/>
    </source>
</evidence>
<accession>A0A2N5N2M8</accession>
<dbReference type="GO" id="GO:0007165">
    <property type="term" value="P:signal transduction"/>
    <property type="evidence" value="ECO:0007669"/>
    <property type="project" value="UniProtKB-KW"/>
</dbReference>
<proteinExistence type="predicted"/>
<dbReference type="Proteomes" id="UP000234789">
    <property type="component" value="Unassembled WGS sequence"/>
</dbReference>
<dbReference type="AlphaFoldDB" id="A0A2N5N2M8"/>
<evidence type="ECO:0000259" key="4">
    <source>
        <dbReference type="PROSITE" id="PS50111"/>
    </source>
</evidence>
<dbReference type="SMART" id="SM00283">
    <property type="entry name" value="MA"/>
    <property type="match status" value="1"/>
</dbReference>